<evidence type="ECO:0000313" key="1">
    <source>
        <dbReference type="EMBL" id="EKC57520.1"/>
    </source>
</evidence>
<comment type="caution">
    <text evidence="1">The sequence shown here is derived from an EMBL/GenBank/DDBJ whole genome shotgun (WGS) entry which is preliminary data.</text>
</comment>
<protein>
    <submittedName>
        <fullName evidence="1">Uncharacterized protein</fullName>
    </submittedName>
</protein>
<organism evidence="1">
    <name type="scientific">human gut metagenome</name>
    <dbReference type="NCBI Taxonomy" id="408170"/>
    <lineage>
        <taxon>unclassified sequences</taxon>
        <taxon>metagenomes</taxon>
        <taxon>organismal metagenomes</taxon>
    </lineage>
</organism>
<gene>
    <name evidence="1" type="ORF">OBE_10487</name>
</gene>
<dbReference type="AlphaFoldDB" id="K1SUR4"/>
<dbReference type="EMBL" id="AJWZ01007219">
    <property type="protein sequence ID" value="EKC57520.1"/>
    <property type="molecule type" value="Genomic_DNA"/>
</dbReference>
<accession>K1SUR4</accession>
<feature type="non-terminal residue" evidence="1">
    <location>
        <position position="87"/>
    </location>
</feature>
<sequence>MSNTKHFPSFSVVNGHVKVQVDLTRFDKQFQEAQFWLDGQVMNDMIPYMPFRDGIMVDATRVRSASMQGTGKVCAGAPPYGRFLYEG</sequence>
<proteinExistence type="predicted"/>
<name>K1SUR4_9ZZZZ</name>
<reference evidence="1" key="1">
    <citation type="journal article" date="2013" name="Environ. Microbiol.">
        <title>Microbiota from the distal guts of lean and obese adolescents exhibit partial functional redundancy besides clear differences in community structure.</title>
        <authorList>
            <person name="Ferrer M."/>
            <person name="Ruiz A."/>
            <person name="Lanza F."/>
            <person name="Haange S.B."/>
            <person name="Oberbach A."/>
            <person name="Till H."/>
            <person name="Bargiela R."/>
            <person name="Campoy C."/>
            <person name="Segura M.T."/>
            <person name="Richter M."/>
            <person name="von Bergen M."/>
            <person name="Seifert J."/>
            <person name="Suarez A."/>
        </authorList>
    </citation>
    <scope>NUCLEOTIDE SEQUENCE</scope>
</reference>